<evidence type="ECO:0000256" key="1">
    <source>
        <dbReference type="SAM" id="MobiDB-lite"/>
    </source>
</evidence>
<keyword evidence="2" id="KW-1185">Reference proteome</keyword>
<protein>
    <submittedName>
        <fullName evidence="3">TPX2 C-terminal domain-containing protein</fullName>
    </submittedName>
</protein>
<feature type="region of interest" description="Disordered" evidence="1">
    <location>
        <begin position="70"/>
        <end position="98"/>
    </location>
</feature>
<reference evidence="3" key="1">
    <citation type="submission" date="2022-11" db="UniProtKB">
        <authorList>
            <consortium name="WormBaseParasite"/>
        </authorList>
    </citation>
    <scope>IDENTIFICATION</scope>
</reference>
<organism evidence="2 3">
    <name type="scientific">Parascaris univalens</name>
    <name type="common">Nematode worm</name>
    <dbReference type="NCBI Taxonomy" id="6257"/>
    <lineage>
        <taxon>Eukaryota</taxon>
        <taxon>Metazoa</taxon>
        <taxon>Ecdysozoa</taxon>
        <taxon>Nematoda</taxon>
        <taxon>Chromadorea</taxon>
        <taxon>Rhabditida</taxon>
        <taxon>Spirurina</taxon>
        <taxon>Ascaridomorpha</taxon>
        <taxon>Ascaridoidea</taxon>
        <taxon>Ascarididae</taxon>
        <taxon>Parascaris</taxon>
    </lineage>
</organism>
<name>A0A914ZZC3_PARUN</name>
<evidence type="ECO:0000313" key="3">
    <source>
        <dbReference type="WBParaSite" id="PgE016_g003_t08"/>
    </source>
</evidence>
<proteinExistence type="predicted"/>
<evidence type="ECO:0000313" key="2">
    <source>
        <dbReference type="Proteomes" id="UP000887569"/>
    </source>
</evidence>
<dbReference type="Proteomes" id="UP000887569">
    <property type="component" value="Unplaced"/>
</dbReference>
<dbReference type="AlphaFoldDB" id="A0A914ZZC3"/>
<dbReference type="WBParaSite" id="PgE016_g003_t08">
    <property type="protein sequence ID" value="PgE016_g003_t08"/>
    <property type="gene ID" value="PgE016_g003"/>
</dbReference>
<accession>A0A914ZZC3</accession>
<feature type="compositionally biased region" description="Polar residues" evidence="1">
    <location>
        <begin position="89"/>
        <end position="98"/>
    </location>
</feature>
<sequence>MPILRIKNSQAPPFEIEPSLQKMMFAQSPRFRGEAMKSELDRREQEVINKNPVLSGKPEEAAKKTFAAFEKTERRKRWPHAIERKEKIQSQTARTSRS</sequence>